<reference evidence="2" key="1">
    <citation type="submission" date="2016-06" db="EMBL/GenBank/DDBJ databases">
        <authorList>
            <person name="Rodrigo-Torres Lidia"/>
            <person name="Arahal R.David."/>
        </authorList>
    </citation>
    <scope>NUCLEOTIDE SEQUENCE [LARGE SCALE GENOMIC DNA]</scope>
    <source>
        <strain evidence="2">CECT 7223</strain>
    </source>
</reference>
<name>A0A1C3IN85_9VIBR</name>
<dbReference type="RefSeq" id="WP_017109721.1">
    <property type="nucleotide sequence ID" value="NZ_AP025460.1"/>
</dbReference>
<proteinExistence type="predicted"/>
<organism evidence="1 2">
    <name type="scientific">Vibrio atlanticus</name>
    <dbReference type="NCBI Taxonomy" id="693153"/>
    <lineage>
        <taxon>Bacteria</taxon>
        <taxon>Pseudomonadati</taxon>
        <taxon>Pseudomonadota</taxon>
        <taxon>Gammaproteobacteria</taxon>
        <taxon>Vibrionales</taxon>
        <taxon>Vibrionaceae</taxon>
        <taxon>Vibrio</taxon>
    </lineage>
</organism>
<accession>A0A1C3IN85</accession>
<dbReference type="EMBL" id="FLQP01000017">
    <property type="protein sequence ID" value="SBS62859.1"/>
    <property type="molecule type" value="Genomic_DNA"/>
</dbReference>
<dbReference type="GeneID" id="94233168"/>
<dbReference type="Proteomes" id="UP000092876">
    <property type="component" value="Unassembled WGS sequence"/>
</dbReference>
<dbReference type="AlphaFoldDB" id="A0A1C3IN85"/>
<gene>
    <name evidence="1" type="ORF">VAT7223_01387</name>
</gene>
<sequence>MGTIIGLLILAGISVFLKRQTGLHLHEWIAKKYKDSQDKK</sequence>
<evidence type="ECO:0000313" key="1">
    <source>
        <dbReference type="EMBL" id="SBS62859.1"/>
    </source>
</evidence>
<protein>
    <submittedName>
        <fullName evidence="1">Uncharacterized protein</fullName>
    </submittedName>
</protein>
<evidence type="ECO:0000313" key="2">
    <source>
        <dbReference type="Proteomes" id="UP000092876"/>
    </source>
</evidence>